<sequence>MILYKRLNKSNKFYIEKYQKFIIILIYLYGIWDWDLGYGIWDLEIWDWNGIWDLGWDLGGMGLGFGTNGISIPLIWAASIISESFRMSYTFSILNRAVTVMWSFDVKYCK</sequence>
<dbReference type="AlphaFoldDB" id="A0A2I1FXR0"/>
<accession>A0A2I1FXR0</accession>
<keyword evidence="1" id="KW-0472">Membrane</keyword>
<protein>
    <submittedName>
        <fullName evidence="2">Uncharacterized protein</fullName>
    </submittedName>
</protein>
<keyword evidence="3" id="KW-1185">Reference proteome</keyword>
<evidence type="ECO:0000313" key="2">
    <source>
        <dbReference type="EMBL" id="PKY39170.1"/>
    </source>
</evidence>
<dbReference type="EMBL" id="LLXI01000053">
    <property type="protein sequence ID" value="PKY39170.1"/>
    <property type="molecule type" value="Genomic_DNA"/>
</dbReference>
<proteinExistence type="predicted"/>
<dbReference type="Proteomes" id="UP000234323">
    <property type="component" value="Unassembled WGS sequence"/>
</dbReference>
<evidence type="ECO:0000256" key="1">
    <source>
        <dbReference type="SAM" id="Phobius"/>
    </source>
</evidence>
<feature type="transmembrane region" description="Helical" evidence="1">
    <location>
        <begin position="21"/>
        <end position="41"/>
    </location>
</feature>
<reference evidence="2 3" key="1">
    <citation type="submission" date="2015-10" db="EMBL/GenBank/DDBJ databases">
        <title>Genome analyses suggest a sexual origin of heterokaryosis in a supposedly ancient asexual fungus.</title>
        <authorList>
            <person name="Ropars J."/>
            <person name="Sedzielewska K."/>
            <person name="Noel J."/>
            <person name="Charron P."/>
            <person name="Farinelli L."/>
            <person name="Marton T."/>
            <person name="Kruger M."/>
            <person name="Pelin A."/>
            <person name="Brachmann A."/>
            <person name="Corradi N."/>
        </authorList>
    </citation>
    <scope>NUCLEOTIDE SEQUENCE [LARGE SCALE GENOMIC DNA]</scope>
    <source>
        <strain evidence="2 3">A4</strain>
    </source>
</reference>
<keyword evidence="1" id="KW-0812">Transmembrane</keyword>
<keyword evidence="1" id="KW-1133">Transmembrane helix</keyword>
<comment type="caution">
    <text evidence="2">The sequence shown here is derived from an EMBL/GenBank/DDBJ whole genome shotgun (WGS) entry which is preliminary data.</text>
</comment>
<evidence type="ECO:0000313" key="3">
    <source>
        <dbReference type="Proteomes" id="UP000234323"/>
    </source>
</evidence>
<organism evidence="2 3">
    <name type="scientific">Rhizophagus irregularis</name>
    <dbReference type="NCBI Taxonomy" id="588596"/>
    <lineage>
        <taxon>Eukaryota</taxon>
        <taxon>Fungi</taxon>
        <taxon>Fungi incertae sedis</taxon>
        <taxon>Mucoromycota</taxon>
        <taxon>Glomeromycotina</taxon>
        <taxon>Glomeromycetes</taxon>
        <taxon>Glomerales</taxon>
        <taxon>Glomeraceae</taxon>
        <taxon>Rhizophagus</taxon>
    </lineage>
</organism>
<feature type="transmembrane region" description="Helical" evidence="1">
    <location>
        <begin position="61"/>
        <end position="81"/>
    </location>
</feature>
<gene>
    <name evidence="2" type="ORF">RhiirA4_452321</name>
</gene>
<name>A0A2I1FXR0_9GLOM</name>